<reference evidence="4 5" key="1">
    <citation type="submission" date="2018-04" db="EMBL/GenBank/DDBJ databases">
        <title>The genome of golden apple snail Pomacea canaliculata provides insight into stress tolerance and invasive adaptation.</title>
        <authorList>
            <person name="Liu C."/>
            <person name="Liu B."/>
            <person name="Ren Y."/>
            <person name="Zhang Y."/>
            <person name="Wang H."/>
            <person name="Li S."/>
            <person name="Jiang F."/>
            <person name="Yin L."/>
            <person name="Zhang G."/>
            <person name="Qian W."/>
            <person name="Fan W."/>
        </authorList>
    </citation>
    <scope>NUCLEOTIDE SEQUENCE [LARGE SCALE GENOMIC DNA]</scope>
    <source>
        <strain evidence="4">SZHN2017</strain>
        <tissue evidence="4">Muscle</tissue>
    </source>
</reference>
<evidence type="ECO:0000313" key="4">
    <source>
        <dbReference type="EMBL" id="PVD30359.1"/>
    </source>
</evidence>
<gene>
    <name evidence="4" type="ORF">C0Q70_09623</name>
</gene>
<dbReference type="OMA" id="AMLCSRI"/>
<dbReference type="PANTHER" id="PTHR34768:SF2">
    <property type="entry name" value="COILED-COIL DOMAIN CONTAINING 89"/>
    <property type="match status" value="1"/>
</dbReference>
<keyword evidence="5" id="KW-1185">Reference proteome</keyword>
<comment type="caution">
    <text evidence="4">The sequence shown here is derived from an EMBL/GenBank/DDBJ whole genome shotgun (WGS) entry which is preliminary data.</text>
</comment>
<organism evidence="4 5">
    <name type="scientific">Pomacea canaliculata</name>
    <name type="common">Golden apple snail</name>
    <dbReference type="NCBI Taxonomy" id="400727"/>
    <lineage>
        <taxon>Eukaryota</taxon>
        <taxon>Metazoa</taxon>
        <taxon>Spiralia</taxon>
        <taxon>Lophotrochozoa</taxon>
        <taxon>Mollusca</taxon>
        <taxon>Gastropoda</taxon>
        <taxon>Caenogastropoda</taxon>
        <taxon>Architaenioglossa</taxon>
        <taxon>Ampullarioidea</taxon>
        <taxon>Ampullariidae</taxon>
        <taxon>Pomacea</taxon>
    </lineage>
</organism>
<dbReference type="EMBL" id="PZQS01000005">
    <property type="protein sequence ID" value="PVD30359.1"/>
    <property type="molecule type" value="Genomic_DNA"/>
</dbReference>
<evidence type="ECO:0000313" key="5">
    <source>
        <dbReference type="Proteomes" id="UP000245119"/>
    </source>
</evidence>
<dbReference type="InterPro" id="IPR043450">
    <property type="entry name" value="CCDC89-like"/>
</dbReference>
<feature type="region of interest" description="Disordered" evidence="3">
    <location>
        <begin position="1"/>
        <end position="20"/>
    </location>
</feature>
<proteinExistence type="predicted"/>
<accession>A0A2T7PAB8</accession>
<dbReference type="Proteomes" id="UP000245119">
    <property type="component" value="Linkage Group LG5"/>
</dbReference>
<evidence type="ECO:0008006" key="6">
    <source>
        <dbReference type="Google" id="ProtNLM"/>
    </source>
</evidence>
<name>A0A2T7PAB8_POMCA</name>
<dbReference type="AlphaFoldDB" id="A0A2T7PAB8"/>
<evidence type="ECO:0000256" key="2">
    <source>
        <dbReference type="SAM" id="Coils"/>
    </source>
</evidence>
<evidence type="ECO:0000256" key="1">
    <source>
        <dbReference type="ARBA" id="ARBA00023054"/>
    </source>
</evidence>
<keyword evidence="1 2" id="KW-0175">Coiled coil</keyword>
<evidence type="ECO:0000256" key="3">
    <source>
        <dbReference type="SAM" id="MobiDB-lite"/>
    </source>
</evidence>
<dbReference type="OrthoDB" id="10020070at2759"/>
<dbReference type="PANTHER" id="PTHR34768">
    <property type="entry name" value="COILED-COIL DOMAIN-CONTAINING PROTEIN 89"/>
    <property type="match status" value="1"/>
</dbReference>
<sequence>MASNQRTPRDLRQMVNESSQDIQEIQDSLAKLRALKEDDKTEAAMLRSRIDEQSRLIMILKHRADEELLRAQALDKVNKELTELKEHSDDVLKNEMRKYNILDSRFGNLASNHEEMIKIKNEYKRVNQELREENARLKNENSRMFSKVVQDKDAKIQELENKFAIMKEQNGSLEIKLRQLQQEYRDREETLKQQLQKVTEKAGAQIKDLQHHLQDSEERLKGANHKLQVQQESRAYLEQELQSKVGTLTKERDELLELSMQRGKLIQKEQAENKRLTKKVEEAEKLVKSMQIKFDCEAAAVNANLQVQKLKEELTETEAKYADMQKEFAAFKKHSGELLRQEKELNERLRHIIG</sequence>
<protein>
    <recommendedName>
        <fullName evidence="6">Coiled-coil domain-containing protein 89</fullName>
    </recommendedName>
</protein>
<feature type="coiled-coil region" evidence="2">
    <location>
        <begin position="74"/>
        <end position="327"/>
    </location>
</feature>